<accession>E9HBI8</accession>
<dbReference type="EMBL" id="GL732616">
    <property type="protein sequence ID" value="EFX70849.1"/>
    <property type="molecule type" value="Genomic_DNA"/>
</dbReference>
<dbReference type="OrthoDB" id="10464301at2759"/>
<organism evidence="1 2">
    <name type="scientific">Daphnia pulex</name>
    <name type="common">Water flea</name>
    <dbReference type="NCBI Taxonomy" id="6669"/>
    <lineage>
        <taxon>Eukaryota</taxon>
        <taxon>Metazoa</taxon>
        <taxon>Ecdysozoa</taxon>
        <taxon>Arthropoda</taxon>
        <taxon>Crustacea</taxon>
        <taxon>Branchiopoda</taxon>
        <taxon>Diplostraca</taxon>
        <taxon>Cladocera</taxon>
        <taxon>Anomopoda</taxon>
        <taxon>Daphniidae</taxon>
        <taxon>Daphnia</taxon>
    </lineage>
</organism>
<proteinExistence type="predicted"/>
<evidence type="ECO:0000313" key="1">
    <source>
        <dbReference type="EMBL" id="EFX70849.1"/>
    </source>
</evidence>
<evidence type="ECO:0000313" key="2">
    <source>
        <dbReference type="Proteomes" id="UP000000305"/>
    </source>
</evidence>
<sequence length="103" mass="11539">MDITSPLFYFHTKVCFLGEGETEGQANYTVWAVLQQRGRAYYHITQKGRRAVVALVEPTYDFIFSSPGAFSPGKDVADLLFTDKFLMTMLKESSQDATLASSK</sequence>
<dbReference type="InParanoid" id="E9HBI8"/>
<dbReference type="Proteomes" id="UP000000305">
    <property type="component" value="Unassembled WGS sequence"/>
</dbReference>
<name>E9HBI8_DAPPU</name>
<reference evidence="1 2" key="1">
    <citation type="journal article" date="2011" name="Science">
        <title>The ecoresponsive genome of Daphnia pulex.</title>
        <authorList>
            <person name="Colbourne J.K."/>
            <person name="Pfrender M.E."/>
            <person name="Gilbert D."/>
            <person name="Thomas W.K."/>
            <person name="Tucker A."/>
            <person name="Oakley T.H."/>
            <person name="Tokishita S."/>
            <person name="Aerts A."/>
            <person name="Arnold G.J."/>
            <person name="Basu M.K."/>
            <person name="Bauer D.J."/>
            <person name="Caceres C.E."/>
            <person name="Carmel L."/>
            <person name="Casola C."/>
            <person name="Choi J.H."/>
            <person name="Detter J.C."/>
            <person name="Dong Q."/>
            <person name="Dusheyko S."/>
            <person name="Eads B.D."/>
            <person name="Frohlich T."/>
            <person name="Geiler-Samerotte K.A."/>
            <person name="Gerlach D."/>
            <person name="Hatcher P."/>
            <person name="Jogdeo S."/>
            <person name="Krijgsveld J."/>
            <person name="Kriventseva E.V."/>
            <person name="Kultz D."/>
            <person name="Laforsch C."/>
            <person name="Lindquist E."/>
            <person name="Lopez J."/>
            <person name="Manak J.R."/>
            <person name="Muller J."/>
            <person name="Pangilinan J."/>
            <person name="Patwardhan R.P."/>
            <person name="Pitluck S."/>
            <person name="Pritham E.J."/>
            <person name="Rechtsteiner A."/>
            <person name="Rho M."/>
            <person name="Rogozin I.B."/>
            <person name="Sakarya O."/>
            <person name="Salamov A."/>
            <person name="Schaack S."/>
            <person name="Shapiro H."/>
            <person name="Shiga Y."/>
            <person name="Skalitzky C."/>
            <person name="Smith Z."/>
            <person name="Souvorov A."/>
            <person name="Sung W."/>
            <person name="Tang Z."/>
            <person name="Tsuchiya D."/>
            <person name="Tu H."/>
            <person name="Vos H."/>
            <person name="Wang M."/>
            <person name="Wolf Y.I."/>
            <person name="Yamagata H."/>
            <person name="Yamada T."/>
            <person name="Ye Y."/>
            <person name="Shaw J.R."/>
            <person name="Andrews J."/>
            <person name="Crease T.J."/>
            <person name="Tang H."/>
            <person name="Lucas S.M."/>
            <person name="Robertson H.M."/>
            <person name="Bork P."/>
            <person name="Koonin E.V."/>
            <person name="Zdobnov E.M."/>
            <person name="Grigoriev I.V."/>
            <person name="Lynch M."/>
            <person name="Boore J.L."/>
        </authorList>
    </citation>
    <scope>NUCLEOTIDE SEQUENCE [LARGE SCALE GENOMIC DNA]</scope>
</reference>
<dbReference type="HOGENOM" id="CLU_2266427_0_0_1"/>
<keyword evidence="2" id="KW-1185">Reference proteome</keyword>
<protein>
    <submittedName>
        <fullName evidence="1">Uncharacterized protein</fullName>
    </submittedName>
</protein>
<dbReference type="AlphaFoldDB" id="E9HBI8"/>
<dbReference type="PhylomeDB" id="E9HBI8"/>
<gene>
    <name evidence="1" type="ORF">DAPPUDRAFT_256509</name>
</gene>
<dbReference type="KEGG" id="dpx:DAPPUDRAFT_256509"/>